<reference evidence="4" key="2">
    <citation type="submission" date="2021-04" db="EMBL/GenBank/DDBJ databases">
        <authorList>
            <person name="Podell S."/>
        </authorList>
    </citation>
    <scope>NUCLEOTIDE SEQUENCE</scope>
    <source>
        <strain evidence="4">Hildebrandi</strain>
    </source>
</reference>
<dbReference type="GO" id="GO:0020037">
    <property type="term" value="F:heme binding"/>
    <property type="evidence" value="ECO:0007669"/>
    <property type="project" value="InterPro"/>
</dbReference>
<reference evidence="4" key="1">
    <citation type="journal article" date="2021" name="Sci. Rep.">
        <title>Diploid genomic architecture of Nitzschia inconspicua, an elite biomass production diatom.</title>
        <authorList>
            <person name="Oliver A."/>
            <person name="Podell S."/>
            <person name="Pinowska A."/>
            <person name="Traller J.C."/>
            <person name="Smith S.R."/>
            <person name="McClure R."/>
            <person name="Beliaev A."/>
            <person name="Bohutskyi P."/>
            <person name="Hill E.A."/>
            <person name="Rabines A."/>
            <person name="Zheng H."/>
            <person name="Allen L.Z."/>
            <person name="Kuo A."/>
            <person name="Grigoriev I.V."/>
            <person name="Allen A.E."/>
            <person name="Hazlebeck D."/>
            <person name="Allen E.E."/>
        </authorList>
    </citation>
    <scope>NUCLEOTIDE SEQUENCE</scope>
    <source>
        <strain evidence="4">Hildebrandi</strain>
    </source>
</reference>
<keyword evidence="3" id="KW-0812">Transmembrane</keyword>
<dbReference type="PANTHER" id="PTHR24305:SF166">
    <property type="entry name" value="CYTOCHROME P450 12A4, MITOCHONDRIAL-RELATED"/>
    <property type="match status" value="1"/>
</dbReference>
<evidence type="ECO:0000313" key="4">
    <source>
        <dbReference type="EMBL" id="KAG7361103.1"/>
    </source>
</evidence>
<evidence type="ECO:0000313" key="5">
    <source>
        <dbReference type="Proteomes" id="UP000693970"/>
    </source>
</evidence>
<dbReference type="AlphaFoldDB" id="A0A9K3LFJ8"/>
<keyword evidence="2" id="KW-0408">Iron</keyword>
<evidence type="ECO:0000256" key="2">
    <source>
        <dbReference type="RuleBase" id="RU000461"/>
    </source>
</evidence>
<comment type="caution">
    <text evidence="4">The sequence shown here is derived from an EMBL/GenBank/DDBJ whole genome shotgun (WGS) entry which is preliminary data.</text>
</comment>
<dbReference type="PANTHER" id="PTHR24305">
    <property type="entry name" value="CYTOCHROME P450"/>
    <property type="match status" value="1"/>
</dbReference>
<keyword evidence="2" id="KW-0349">Heme</keyword>
<keyword evidence="2" id="KW-0560">Oxidoreductase</keyword>
<dbReference type="InterPro" id="IPR017972">
    <property type="entry name" value="Cyt_P450_CS"/>
</dbReference>
<sequence>MATTSWLYELARAPVEHISKAGASDYNGSFLPIDTEWIVSNLPSVPDFSEEIDQLKNTTLTFLNETYVEIEERFQLNDRYSQVEHQVSELSCHVGLSHVPPTVLLQSFLCGVFCLVCLVVVGIKIYRRRRHQRLYGNNAFPPFARAGAWKTARLMNSSKLPWFFKECAESAKSSVFRIRVPFLKAPMFVAVGDLNAAKEILQDPTTLKSEALNVSIAAVAGGPNIFTSEGPQWKNSRKAVSPAFMKKYLDRMHQICKIETEEWINDKLKPCVDKGKDFDIGKELVLLTLSILCHAAFEYKIKPKEGEAVVQELNIVTRDCALCNSSSLQSNLGFFLPSVRRSEKSRKRIQDFAKKMLQAYRKNNSKSDAALEETIIGCIARSTKYEDDSRRIADIVMFLLSGVDNTAYSLAWTLIELAKHPEEAANLKQALNGKDDFRAQEMLKDVLREGMRLCPPVPGIGIRTLGRDFYLEDKSMVIPKGSQVFFPSFVLTRFDVEDAEVFRPSRWREHPDKSFLLFSTGRRNCIGQSLALAEITWVLSRLCAKYDFEVTEDGTAEFCGTLKCVGTRLIATPASKPE</sequence>
<dbReference type="GO" id="GO:0004497">
    <property type="term" value="F:monooxygenase activity"/>
    <property type="evidence" value="ECO:0007669"/>
    <property type="project" value="UniProtKB-KW"/>
</dbReference>
<dbReference type="OrthoDB" id="45232at2759"/>
<organism evidence="4 5">
    <name type="scientific">Nitzschia inconspicua</name>
    <dbReference type="NCBI Taxonomy" id="303405"/>
    <lineage>
        <taxon>Eukaryota</taxon>
        <taxon>Sar</taxon>
        <taxon>Stramenopiles</taxon>
        <taxon>Ochrophyta</taxon>
        <taxon>Bacillariophyta</taxon>
        <taxon>Bacillariophyceae</taxon>
        <taxon>Bacillariophycidae</taxon>
        <taxon>Bacillariales</taxon>
        <taxon>Bacillariaceae</taxon>
        <taxon>Nitzschia</taxon>
    </lineage>
</organism>
<keyword evidence="2" id="KW-0479">Metal-binding</keyword>
<dbReference type="CDD" id="cd00302">
    <property type="entry name" value="cytochrome_P450"/>
    <property type="match status" value="1"/>
</dbReference>
<dbReference type="InterPro" id="IPR001128">
    <property type="entry name" value="Cyt_P450"/>
</dbReference>
<dbReference type="Pfam" id="PF00067">
    <property type="entry name" value="p450"/>
    <property type="match status" value="1"/>
</dbReference>
<accession>A0A9K3LFJ8</accession>
<dbReference type="InterPro" id="IPR050121">
    <property type="entry name" value="Cytochrome_P450_monoxygenase"/>
</dbReference>
<dbReference type="GO" id="GO:0005506">
    <property type="term" value="F:iron ion binding"/>
    <property type="evidence" value="ECO:0007669"/>
    <property type="project" value="InterPro"/>
</dbReference>
<proteinExistence type="inferred from homology"/>
<protein>
    <submittedName>
        <fullName evidence="4">Cytochrome P450</fullName>
    </submittedName>
</protein>
<dbReference type="PROSITE" id="PS00086">
    <property type="entry name" value="CYTOCHROME_P450"/>
    <property type="match status" value="1"/>
</dbReference>
<keyword evidence="5" id="KW-1185">Reference proteome</keyword>
<feature type="transmembrane region" description="Helical" evidence="3">
    <location>
        <begin position="103"/>
        <end position="123"/>
    </location>
</feature>
<dbReference type="EMBL" id="JAGRRH010000013">
    <property type="protein sequence ID" value="KAG7361103.1"/>
    <property type="molecule type" value="Genomic_DNA"/>
</dbReference>
<gene>
    <name evidence="4" type="ORF">IV203_036203</name>
</gene>
<comment type="similarity">
    <text evidence="1 2">Belongs to the cytochrome P450 family.</text>
</comment>
<keyword evidence="3" id="KW-0472">Membrane</keyword>
<dbReference type="Proteomes" id="UP000693970">
    <property type="component" value="Unassembled WGS sequence"/>
</dbReference>
<name>A0A9K3LFJ8_9STRA</name>
<keyword evidence="3" id="KW-1133">Transmembrane helix</keyword>
<evidence type="ECO:0000256" key="3">
    <source>
        <dbReference type="SAM" id="Phobius"/>
    </source>
</evidence>
<keyword evidence="2" id="KW-0503">Monooxygenase</keyword>
<dbReference type="GO" id="GO:0016705">
    <property type="term" value="F:oxidoreductase activity, acting on paired donors, with incorporation or reduction of molecular oxygen"/>
    <property type="evidence" value="ECO:0007669"/>
    <property type="project" value="InterPro"/>
</dbReference>
<evidence type="ECO:0000256" key="1">
    <source>
        <dbReference type="ARBA" id="ARBA00010617"/>
    </source>
</evidence>